<organism evidence="5 6">
    <name type="scientific">Exophiala oligosperma</name>
    <dbReference type="NCBI Taxonomy" id="215243"/>
    <lineage>
        <taxon>Eukaryota</taxon>
        <taxon>Fungi</taxon>
        <taxon>Dikarya</taxon>
        <taxon>Ascomycota</taxon>
        <taxon>Pezizomycotina</taxon>
        <taxon>Eurotiomycetes</taxon>
        <taxon>Chaetothyriomycetidae</taxon>
        <taxon>Chaetothyriales</taxon>
        <taxon>Herpotrichiellaceae</taxon>
        <taxon>Exophiala</taxon>
    </lineage>
</organism>
<dbReference type="HOGENOM" id="CLU_055139_0_0_1"/>
<evidence type="ECO:0000256" key="1">
    <source>
        <dbReference type="ARBA" id="ARBA00004173"/>
    </source>
</evidence>
<comment type="subcellular location">
    <subcellularLocation>
        <location evidence="1">Mitochondrion</location>
    </subcellularLocation>
</comment>
<keyword evidence="2" id="KW-0809">Transit peptide</keyword>
<dbReference type="PANTHER" id="PTHR28554">
    <property type="entry name" value="39S RIBOSOMAL PROTEIN L45, MITOCHONDRIAL"/>
    <property type="match status" value="1"/>
</dbReference>
<feature type="region of interest" description="Disordered" evidence="4">
    <location>
        <begin position="1"/>
        <end position="32"/>
    </location>
</feature>
<protein>
    <recommendedName>
        <fullName evidence="7">Tim44-like domain-containing protein</fullName>
    </recommendedName>
</protein>
<dbReference type="EMBL" id="KN847339">
    <property type="protein sequence ID" value="KIW39927.1"/>
    <property type="molecule type" value="Genomic_DNA"/>
</dbReference>
<proteinExistence type="predicted"/>
<feature type="compositionally biased region" description="Basic residues" evidence="4">
    <location>
        <begin position="11"/>
        <end position="21"/>
    </location>
</feature>
<evidence type="ECO:0000256" key="4">
    <source>
        <dbReference type="SAM" id="MobiDB-lite"/>
    </source>
</evidence>
<dbReference type="InterPro" id="IPR051975">
    <property type="entry name" value="mtLSU_mL45"/>
</dbReference>
<dbReference type="GO" id="GO:0005739">
    <property type="term" value="C:mitochondrion"/>
    <property type="evidence" value="ECO:0007669"/>
    <property type="project" value="UniProtKB-SubCell"/>
</dbReference>
<evidence type="ECO:0000256" key="2">
    <source>
        <dbReference type="ARBA" id="ARBA00022946"/>
    </source>
</evidence>
<gene>
    <name evidence="5" type="ORF">PV06_08496</name>
</gene>
<sequence length="371" mass="42785">MRTFQNDQLKRSYHHLSKRSRNNNATAMSHSTMILPRRTATTAAISSFAKRKPRTPFLCEHQIFSLAARQFTTSHRREALGQRRDLDYAAIVPKQKSQKTMMAQNSFEKSKALPDDLGRMPNCPILSSASNLPSWLPPTFRQRLRIQWFQLKQNVQGTFTLIYLQWWDAPRDPLTNKKLSKPLELSDRTQVAMDLHKQFNTALTNGDVRTLEKVACNGLLNQAKSRIQRRKRTRTDETWKLLSYIGITYPRFLQTWPISVLLPNASARVVSDRLAPLPMPNSSFRQCTVRIRSTQYYRLSNMTEGNMKNLTEYVVIQKLTLNGKESPWKMWGTVDPNTVEEVEKMIEGGKTQDTIGGRFRDQLSGFTGFNV</sequence>
<dbReference type="VEuPathDB" id="FungiDB:PV06_08496"/>
<evidence type="ECO:0000313" key="6">
    <source>
        <dbReference type="Proteomes" id="UP000053342"/>
    </source>
</evidence>
<keyword evidence="3" id="KW-0496">Mitochondrion</keyword>
<keyword evidence="6" id="KW-1185">Reference proteome</keyword>
<dbReference type="OrthoDB" id="19619at2759"/>
<dbReference type="RefSeq" id="XP_016260143.1">
    <property type="nucleotide sequence ID" value="XM_016409835.1"/>
</dbReference>
<feature type="compositionally biased region" description="Polar residues" evidence="4">
    <location>
        <begin position="22"/>
        <end position="32"/>
    </location>
</feature>
<evidence type="ECO:0000256" key="3">
    <source>
        <dbReference type="ARBA" id="ARBA00023128"/>
    </source>
</evidence>
<dbReference type="Gene3D" id="3.10.450.240">
    <property type="match status" value="1"/>
</dbReference>
<evidence type="ECO:0000313" key="5">
    <source>
        <dbReference type="EMBL" id="KIW39927.1"/>
    </source>
</evidence>
<dbReference type="GeneID" id="27360570"/>
<dbReference type="AlphaFoldDB" id="A0A0D2BR24"/>
<evidence type="ECO:0008006" key="7">
    <source>
        <dbReference type="Google" id="ProtNLM"/>
    </source>
</evidence>
<name>A0A0D2BR24_9EURO</name>
<dbReference type="PANTHER" id="PTHR28554:SF1">
    <property type="entry name" value="LARGE RIBOSOMAL SUBUNIT PROTEIN ML45"/>
    <property type="match status" value="1"/>
</dbReference>
<reference evidence="5 6" key="1">
    <citation type="submission" date="2015-01" db="EMBL/GenBank/DDBJ databases">
        <title>The Genome Sequence of Exophiala oligosperma CBS72588.</title>
        <authorList>
            <consortium name="The Broad Institute Genomics Platform"/>
            <person name="Cuomo C."/>
            <person name="de Hoog S."/>
            <person name="Gorbushina A."/>
            <person name="Stielow B."/>
            <person name="Teixiera M."/>
            <person name="Abouelleil A."/>
            <person name="Chapman S.B."/>
            <person name="Priest M."/>
            <person name="Young S.K."/>
            <person name="Wortman J."/>
            <person name="Nusbaum C."/>
            <person name="Birren B."/>
        </authorList>
    </citation>
    <scope>NUCLEOTIDE SEQUENCE [LARGE SCALE GENOMIC DNA]</scope>
    <source>
        <strain evidence="5 6">CBS 72588</strain>
    </source>
</reference>
<dbReference type="Proteomes" id="UP000053342">
    <property type="component" value="Unassembled WGS sequence"/>
</dbReference>
<accession>A0A0D2BR24</accession>